<evidence type="ECO:0000256" key="6">
    <source>
        <dbReference type="ARBA" id="ARBA00022741"/>
    </source>
</evidence>
<evidence type="ECO:0000313" key="18">
    <source>
        <dbReference type="Proteomes" id="UP000196158"/>
    </source>
</evidence>
<dbReference type="CDD" id="cd14334">
    <property type="entry name" value="UBA_SNF1_fungi"/>
    <property type="match status" value="1"/>
</dbReference>
<evidence type="ECO:0000259" key="16">
    <source>
        <dbReference type="PROSITE" id="PS50011"/>
    </source>
</evidence>
<keyword evidence="8 14" id="KW-0067">ATP-binding</keyword>
<evidence type="ECO:0000256" key="3">
    <source>
        <dbReference type="ARBA" id="ARBA00012513"/>
    </source>
</evidence>
<comment type="catalytic activity">
    <reaction evidence="12">
        <text>L-seryl-[protein] + ATP = O-phospho-L-seryl-[protein] + ADP + H(+)</text>
        <dbReference type="Rhea" id="RHEA:17989"/>
        <dbReference type="Rhea" id="RHEA-COMP:9863"/>
        <dbReference type="Rhea" id="RHEA-COMP:11604"/>
        <dbReference type="ChEBI" id="CHEBI:15378"/>
        <dbReference type="ChEBI" id="CHEBI:29999"/>
        <dbReference type="ChEBI" id="CHEBI:30616"/>
        <dbReference type="ChEBI" id="CHEBI:83421"/>
        <dbReference type="ChEBI" id="CHEBI:456216"/>
        <dbReference type="EC" id="2.7.11.1"/>
    </reaction>
</comment>
<dbReference type="EC" id="2.7.11.1" evidence="3"/>
<keyword evidence="18" id="KW-1185">Reference proteome</keyword>
<dbReference type="GO" id="GO:0031965">
    <property type="term" value="C:nuclear membrane"/>
    <property type="evidence" value="ECO:0007669"/>
    <property type="project" value="UniProtKB-SubCell"/>
</dbReference>
<dbReference type="AlphaFoldDB" id="A0A1X7R9F5"/>
<feature type="domain" description="Protein kinase" evidence="16">
    <location>
        <begin position="37"/>
        <end position="288"/>
    </location>
</feature>
<evidence type="ECO:0000256" key="7">
    <source>
        <dbReference type="ARBA" id="ARBA00022777"/>
    </source>
</evidence>
<dbReference type="InterPro" id="IPR028375">
    <property type="entry name" value="KA1/Ssp2_C"/>
</dbReference>
<dbReference type="PROSITE" id="PS00107">
    <property type="entry name" value="PROTEIN_KINASE_ATP"/>
    <property type="match status" value="1"/>
</dbReference>
<dbReference type="GO" id="GO:0106310">
    <property type="term" value="F:protein serine kinase activity"/>
    <property type="evidence" value="ECO:0007669"/>
    <property type="project" value="RHEA"/>
</dbReference>
<dbReference type="Gene3D" id="1.10.510.10">
    <property type="entry name" value="Transferase(Phosphotransferase) domain 1"/>
    <property type="match status" value="1"/>
</dbReference>
<dbReference type="Pfam" id="PF00069">
    <property type="entry name" value="Pkinase"/>
    <property type="match status" value="1"/>
</dbReference>
<feature type="region of interest" description="Disordered" evidence="15">
    <location>
        <begin position="301"/>
        <end position="325"/>
    </location>
</feature>
<dbReference type="Gene3D" id="3.30.310.80">
    <property type="entry name" value="Kinase associated domain 1, KA1"/>
    <property type="match status" value="1"/>
</dbReference>
<feature type="compositionally biased region" description="Low complexity" evidence="15">
    <location>
        <begin position="307"/>
        <end position="321"/>
    </location>
</feature>
<keyword evidence="4 17" id="KW-0723">Serine/threonine-protein kinase</keyword>
<evidence type="ECO:0000256" key="10">
    <source>
        <dbReference type="ARBA" id="ARBA00023277"/>
    </source>
</evidence>
<name>A0A1X7R9F5_9SACH</name>
<accession>A0A1X7R9F5</accession>
<protein>
    <recommendedName>
        <fullName evidence="13">Carbon catabolite-derepressing protein kinase</fullName>
        <ecNumber evidence="3">2.7.11.1</ecNumber>
    </recommendedName>
</protein>
<keyword evidence="7 17" id="KW-0418">Kinase</keyword>
<evidence type="ECO:0000313" key="17">
    <source>
        <dbReference type="EMBL" id="SMN22262.1"/>
    </source>
</evidence>
<evidence type="ECO:0000256" key="14">
    <source>
        <dbReference type="PROSITE-ProRule" id="PRU10141"/>
    </source>
</evidence>
<keyword evidence="9" id="KW-0539">Nucleus</keyword>
<dbReference type="InterPro" id="IPR008271">
    <property type="entry name" value="Ser/Thr_kinase_AS"/>
</dbReference>
<dbReference type="PANTHER" id="PTHR24346:SF110">
    <property type="entry name" value="NON-SPECIFIC SERINE_THREONINE PROTEIN KINASE"/>
    <property type="match status" value="1"/>
</dbReference>
<dbReference type="STRING" id="1789683.A0A1X7R9F5"/>
<gene>
    <name evidence="17" type="ORF">KASA_0H00396G</name>
</gene>
<evidence type="ECO:0000256" key="8">
    <source>
        <dbReference type="ARBA" id="ARBA00022840"/>
    </source>
</evidence>
<reference evidence="17 18" key="1">
    <citation type="submission" date="2017-04" db="EMBL/GenBank/DDBJ databases">
        <authorList>
            <person name="Afonso C.L."/>
            <person name="Miller P.J."/>
            <person name="Scott M.A."/>
            <person name="Spackman E."/>
            <person name="Goraichik I."/>
            <person name="Dimitrov K.M."/>
            <person name="Suarez D.L."/>
            <person name="Swayne D.E."/>
        </authorList>
    </citation>
    <scope>NUCLEOTIDE SEQUENCE [LARGE SCALE GENOMIC DNA]</scope>
</reference>
<evidence type="ECO:0000256" key="11">
    <source>
        <dbReference type="ARBA" id="ARBA00047899"/>
    </source>
</evidence>
<keyword evidence="10" id="KW-0119">Carbohydrate metabolism</keyword>
<dbReference type="Pfam" id="PF16579">
    <property type="entry name" value="AdenylateSensor"/>
    <property type="match status" value="1"/>
</dbReference>
<dbReference type="CDD" id="cd14079">
    <property type="entry name" value="STKc_AMPK_alpha"/>
    <property type="match status" value="1"/>
</dbReference>
<dbReference type="InterPro" id="IPR000719">
    <property type="entry name" value="Prot_kinase_dom"/>
</dbReference>
<dbReference type="SMART" id="SM00220">
    <property type="entry name" value="S_TKc"/>
    <property type="match status" value="1"/>
</dbReference>
<evidence type="ECO:0000256" key="15">
    <source>
        <dbReference type="SAM" id="MobiDB-lite"/>
    </source>
</evidence>
<dbReference type="SUPFAM" id="SSF103243">
    <property type="entry name" value="KA1-like"/>
    <property type="match status" value="1"/>
</dbReference>
<feature type="compositionally biased region" description="Basic residues" evidence="15">
    <location>
        <begin position="8"/>
        <end position="23"/>
    </location>
</feature>
<evidence type="ECO:0000256" key="9">
    <source>
        <dbReference type="ARBA" id="ARBA00023242"/>
    </source>
</evidence>
<feature type="region of interest" description="Disordered" evidence="15">
    <location>
        <begin position="424"/>
        <end position="443"/>
    </location>
</feature>
<organism evidence="17 18">
    <name type="scientific">Maudiozyma saulgeensis</name>
    <dbReference type="NCBI Taxonomy" id="1789683"/>
    <lineage>
        <taxon>Eukaryota</taxon>
        <taxon>Fungi</taxon>
        <taxon>Dikarya</taxon>
        <taxon>Ascomycota</taxon>
        <taxon>Saccharomycotina</taxon>
        <taxon>Saccharomycetes</taxon>
        <taxon>Saccharomycetales</taxon>
        <taxon>Saccharomycetaceae</taxon>
        <taxon>Maudiozyma</taxon>
    </lineage>
</organism>
<comment type="subcellular location">
    <subcellularLocation>
        <location evidence="1">Nucleus membrane</location>
        <topology evidence="1">Peripheral membrane protein</topology>
    </subcellularLocation>
</comment>
<dbReference type="InterPro" id="IPR013896">
    <property type="entry name" value="SNF1_UBA"/>
</dbReference>
<evidence type="ECO:0000256" key="5">
    <source>
        <dbReference type="ARBA" id="ARBA00022679"/>
    </source>
</evidence>
<dbReference type="FunFam" id="1.10.510.10:FF:000544">
    <property type="entry name" value="Non-specific serine/threonine protein kinase"/>
    <property type="match status" value="1"/>
</dbReference>
<comment type="catalytic activity">
    <reaction evidence="11">
        <text>L-threonyl-[protein] + ATP = O-phospho-L-threonyl-[protein] + ADP + H(+)</text>
        <dbReference type="Rhea" id="RHEA:46608"/>
        <dbReference type="Rhea" id="RHEA-COMP:11060"/>
        <dbReference type="Rhea" id="RHEA-COMP:11605"/>
        <dbReference type="ChEBI" id="CHEBI:15378"/>
        <dbReference type="ChEBI" id="CHEBI:30013"/>
        <dbReference type="ChEBI" id="CHEBI:30616"/>
        <dbReference type="ChEBI" id="CHEBI:61977"/>
        <dbReference type="ChEBI" id="CHEBI:456216"/>
        <dbReference type="EC" id="2.7.11.1"/>
    </reaction>
</comment>
<feature type="region of interest" description="Disordered" evidence="15">
    <location>
        <begin position="1"/>
        <end position="29"/>
    </location>
</feature>
<comment type="similarity">
    <text evidence="2">Belongs to the protein kinase superfamily. CAMK Ser/Thr protein kinase family. SNF1 subfamily.</text>
</comment>
<dbReference type="OrthoDB" id="193931at2759"/>
<dbReference type="CDD" id="cd12122">
    <property type="entry name" value="AMPKA_C"/>
    <property type="match status" value="1"/>
</dbReference>
<dbReference type="Gene3D" id="1.10.8.10">
    <property type="entry name" value="DNA helicase RuvA subunit, C-terminal domain"/>
    <property type="match status" value="1"/>
</dbReference>
<feature type="binding site" evidence="14">
    <location>
        <position position="66"/>
    </location>
    <ligand>
        <name>ATP</name>
        <dbReference type="ChEBI" id="CHEBI:30616"/>
    </ligand>
</feature>
<evidence type="ECO:0000256" key="1">
    <source>
        <dbReference type="ARBA" id="ARBA00004617"/>
    </source>
</evidence>
<proteinExistence type="inferred from homology"/>
<keyword evidence="5" id="KW-0808">Transferase</keyword>
<dbReference type="PROSITE" id="PS50011">
    <property type="entry name" value="PROTEIN_KINASE_DOM"/>
    <property type="match status" value="1"/>
</dbReference>
<dbReference type="EMBL" id="FXLY01000011">
    <property type="protein sequence ID" value="SMN22262.1"/>
    <property type="molecule type" value="Genomic_DNA"/>
</dbReference>
<sequence length="636" mass="72371">MDNSSQGRHSRHHHSHSHSHSHNKQSLLSDGSRIGNYQIVKTLGEGSFGKVKLAYHITTGQKVALKIINKKLLTKNDMKGRIEREISYLRLLRHPHIIKLYDVISSPNEIVMVIEYANDELFDYIVQRDKMTEDEARRFFQQIISAVDYCHRHKIVHRDLKPENLLLDEHLNVKIADFGLSNIMTDGNFLKTSCGSPNYAAPEVISGKLYAGPEVDVWSCGVILYVMLCRRLPFDDDSIPVLFKNISNGIYTLPKFLSEGAASLIKRMLIVNPLNRITIQEIIQDEWFKINLPDYLKVINEPDNKDSTTNNGNNKNTTSNSEYSDNNVLVLTNDQIDESLVHILSTTMGYEHDEIYEALTSPTTDNPQINEVKDAYLLIKENRATLNELKNKQQNDQNSMGNENLQEFLTQSPLEHVNSNVKSTMDSTGTTSHQGINATSATTPTNGLKTPVFDSVYYNTHEEKSTIAILPTSLPQIHRANMIEHGLSVDKISPLTTKKSKTRWHFGIRSRSYPLDVMGEIYIALKNLGAEWAKPSEDDLWTIRVRWRYDHSVEDKNKKIPNLMKIVIQLFQIETNNYLADFKFDGWEPVEPVDNNGSTTTGTTSSEDEISTFSAYPFLHMTTRLIMELAINSQNS</sequence>
<dbReference type="PANTHER" id="PTHR24346">
    <property type="entry name" value="MAP/MICROTUBULE AFFINITY-REGULATING KINASE"/>
    <property type="match status" value="1"/>
</dbReference>
<dbReference type="SUPFAM" id="SSF56112">
    <property type="entry name" value="Protein kinase-like (PK-like)"/>
    <property type="match status" value="1"/>
</dbReference>
<dbReference type="FunFam" id="3.30.200.20:FF:000236">
    <property type="entry name" value="Non-specific serine/threonine protein kinase"/>
    <property type="match status" value="1"/>
</dbReference>
<dbReference type="GO" id="GO:0004674">
    <property type="term" value="F:protein serine/threonine kinase activity"/>
    <property type="evidence" value="ECO:0007669"/>
    <property type="project" value="UniProtKB-KW"/>
</dbReference>
<dbReference type="InterPro" id="IPR032270">
    <property type="entry name" value="AMPK_C"/>
</dbReference>
<dbReference type="GO" id="GO:0035556">
    <property type="term" value="P:intracellular signal transduction"/>
    <property type="evidence" value="ECO:0007669"/>
    <property type="project" value="TreeGrafter"/>
</dbReference>
<dbReference type="InterPro" id="IPR017441">
    <property type="entry name" value="Protein_kinase_ATP_BS"/>
</dbReference>
<evidence type="ECO:0000256" key="4">
    <source>
        <dbReference type="ARBA" id="ARBA00022527"/>
    </source>
</evidence>
<keyword evidence="6 14" id="KW-0547">Nucleotide-binding</keyword>
<dbReference type="GO" id="GO:0005737">
    <property type="term" value="C:cytoplasm"/>
    <property type="evidence" value="ECO:0007669"/>
    <property type="project" value="TreeGrafter"/>
</dbReference>
<dbReference type="Gene3D" id="3.30.200.20">
    <property type="entry name" value="Phosphorylase Kinase, domain 1"/>
    <property type="match status" value="1"/>
</dbReference>
<dbReference type="PROSITE" id="PS00108">
    <property type="entry name" value="PROTEIN_KINASE_ST"/>
    <property type="match status" value="1"/>
</dbReference>
<dbReference type="Proteomes" id="UP000196158">
    <property type="component" value="Unassembled WGS sequence"/>
</dbReference>
<evidence type="ECO:0000256" key="12">
    <source>
        <dbReference type="ARBA" id="ARBA00048679"/>
    </source>
</evidence>
<dbReference type="InterPro" id="IPR011009">
    <property type="entry name" value="Kinase-like_dom_sf"/>
</dbReference>
<dbReference type="GO" id="GO:0005524">
    <property type="term" value="F:ATP binding"/>
    <property type="evidence" value="ECO:0007669"/>
    <property type="project" value="UniProtKB-UniRule"/>
</dbReference>
<evidence type="ECO:0000256" key="2">
    <source>
        <dbReference type="ARBA" id="ARBA00006234"/>
    </source>
</evidence>
<evidence type="ECO:0000256" key="13">
    <source>
        <dbReference type="ARBA" id="ARBA00068723"/>
    </source>
</evidence>
<dbReference type="Pfam" id="PF08587">
    <property type="entry name" value="UBA_2"/>
    <property type="match status" value="1"/>
</dbReference>